<dbReference type="InterPro" id="IPR036388">
    <property type="entry name" value="WH-like_DNA-bd_sf"/>
</dbReference>
<keyword evidence="1" id="KW-0805">Transcription regulation</keyword>
<evidence type="ECO:0000256" key="1">
    <source>
        <dbReference type="ARBA" id="ARBA00023015"/>
    </source>
</evidence>
<gene>
    <name evidence="5" type="ORF">CYR32_12825</name>
</gene>
<proteinExistence type="predicted"/>
<dbReference type="OrthoDB" id="6002259at2"/>
<dbReference type="InterPro" id="IPR023187">
    <property type="entry name" value="Tscrpt_reg_MarR-type_CS"/>
</dbReference>
<dbReference type="InterPro" id="IPR000835">
    <property type="entry name" value="HTH_MarR-typ"/>
</dbReference>
<keyword evidence="6" id="KW-1185">Reference proteome</keyword>
<evidence type="ECO:0000256" key="2">
    <source>
        <dbReference type="ARBA" id="ARBA00023125"/>
    </source>
</evidence>
<evidence type="ECO:0000259" key="4">
    <source>
        <dbReference type="PROSITE" id="PS50995"/>
    </source>
</evidence>
<dbReference type="PANTHER" id="PTHR42756:SF1">
    <property type="entry name" value="TRANSCRIPTIONAL REPRESSOR OF EMRAB OPERON"/>
    <property type="match status" value="1"/>
</dbReference>
<dbReference type="Proteomes" id="UP000234503">
    <property type="component" value="Unassembled WGS sequence"/>
</dbReference>
<name>A0A2N5E1C3_9GAMM</name>
<dbReference type="PANTHER" id="PTHR42756">
    <property type="entry name" value="TRANSCRIPTIONAL REGULATOR, MARR"/>
    <property type="match status" value="1"/>
</dbReference>
<dbReference type="GO" id="GO:0003677">
    <property type="term" value="F:DNA binding"/>
    <property type="evidence" value="ECO:0007669"/>
    <property type="project" value="UniProtKB-KW"/>
</dbReference>
<feature type="domain" description="HTH marR-type" evidence="4">
    <location>
        <begin position="11"/>
        <end position="144"/>
    </location>
</feature>
<dbReference type="PROSITE" id="PS01117">
    <property type="entry name" value="HTH_MARR_1"/>
    <property type="match status" value="1"/>
</dbReference>
<dbReference type="GO" id="GO:0003700">
    <property type="term" value="F:DNA-binding transcription factor activity"/>
    <property type="evidence" value="ECO:0007669"/>
    <property type="project" value="InterPro"/>
</dbReference>
<dbReference type="Pfam" id="PF12802">
    <property type="entry name" value="MarR_2"/>
    <property type="match status" value="1"/>
</dbReference>
<organism evidence="5 6">
    <name type="scientific">Chimaeribacter coloradensis</name>
    <dbReference type="NCBI Taxonomy" id="2060068"/>
    <lineage>
        <taxon>Bacteria</taxon>
        <taxon>Pseudomonadati</taxon>
        <taxon>Pseudomonadota</taxon>
        <taxon>Gammaproteobacteria</taxon>
        <taxon>Enterobacterales</taxon>
        <taxon>Yersiniaceae</taxon>
        <taxon>Chimaeribacter</taxon>
    </lineage>
</organism>
<comment type="caution">
    <text evidence="5">The sequence shown here is derived from an EMBL/GenBank/DDBJ whole genome shotgun (WGS) entry which is preliminary data.</text>
</comment>
<protein>
    <submittedName>
        <fullName evidence="5">MarR family transcriptional regulator</fullName>
    </submittedName>
</protein>
<reference evidence="5 6" key="1">
    <citation type="submission" date="2017-12" db="EMBL/GenBank/DDBJ databases">
        <title>Characterization of six clinical isolates of Enterochimera gen. nov., a novel genus of the Yersiniaciae family and the three species Enterochimera arupensis sp. nov., Enterochimera coloradensis sp. nov, and Enterochimera californica sp. nov.</title>
        <authorList>
            <person name="Rossi A."/>
            <person name="Fisher M."/>
        </authorList>
    </citation>
    <scope>NUCLEOTIDE SEQUENCE [LARGE SCALE GENOMIC DNA]</scope>
    <source>
        <strain evidence="6">2016-Iso4</strain>
    </source>
</reference>
<dbReference type="PRINTS" id="PR00598">
    <property type="entry name" value="HTHMARR"/>
</dbReference>
<accession>A0A2N5E1C3</accession>
<sequence>MSDAVSFPSDSTQFSRLLHFTARAWRLAIDRRLKAQGLNQASWVTVSTIAGADAPLTQSELAAALGLEGATVVSMIDKLVRQGLVERVMTPEDRRKRLLVVTEAGQAMYRQVKGEADALRETLLASLNEQELAVTMRVLDTLRHAAEQSR</sequence>
<evidence type="ECO:0000313" key="6">
    <source>
        <dbReference type="Proteomes" id="UP000234503"/>
    </source>
</evidence>
<keyword evidence="2" id="KW-0238">DNA-binding</keyword>
<dbReference type="AlphaFoldDB" id="A0A2N5E1C3"/>
<dbReference type="EMBL" id="PJZH01000012">
    <property type="protein sequence ID" value="PLR34140.1"/>
    <property type="molecule type" value="Genomic_DNA"/>
</dbReference>
<keyword evidence="3" id="KW-0804">Transcription</keyword>
<dbReference type="InterPro" id="IPR036390">
    <property type="entry name" value="WH_DNA-bd_sf"/>
</dbReference>
<evidence type="ECO:0000313" key="5">
    <source>
        <dbReference type="EMBL" id="PLR34140.1"/>
    </source>
</evidence>
<evidence type="ECO:0000256" key="3">
    <source>
        <dbReference type="ARBA" id="ARBA00023163"/>
    </source>
</evidence>
<dbReference type="SUPFAM" id="SSF46785">
    <property type="entry name" value="Winged helix' DNA-binding domain"/>
    <property type="match status" value="1"/>
</dbReference>
<dbReference type="PROSITE" id="PS50995">
    <property type="entry name" value="HTH_MARR_2"/>
    <property type="match status" value="1"/>
</dbReference>
<dbReference type="SMART" id="SM00347">
    <property type="entry name" value="HTH_MARR"/>
    <property type="match status" value="1"/>
</dbReference>
<dbReference type="Gene3D" id="1.10.10.10">
    <property type="entry name" value="Winged helix-like DNA-binding domain superfamily/Winged helix DNA-binding domain"/>
    <property type="match status" value="1"/>
</dbReference>